<dbReference type="EMBL" id="MU155261">
    <property type="protein sequence ID" value="KAF9477426.1"/>
    <property type="molecule type" value="Genomic_DNA"/>
</dbReference>
<feature type="region of interest" description="Disordered" evidence="10">
    <location>
        <begin position="124"/>
        <end position="174"/>
    </location>
</feature>
<evidence type="ECO:0000259" key="12">
    <source>
        <dbReference type="PROSITE" id="PS51873"/>
    </source>
</evidence>
<dbReference type="InterPro" id="IPR031127">
    <property type="entry name" value="E3_UB_ligase_RBR"/>
</dbReference>
<comment type="catalytic activity">
    <reaction evidence="1">
        <text>[E2 ubiquitin-conjugating enzyme]-S-ubiquitinyl-L-cysteine + [acceptor protein]-L-lysine = [E2 ubiquitin-conjugating enzyme]-L-cysteine + [acceptor protein]-N(6)-ubiquitinyl-L-lysine.</text>
        <dbReference type="EC" id="2.3.2.31"/>
    </reaction>
</comment>
<dbReference type="Proteomes" id="UP000807469">
    <property type="component" value="Unassembled WGS sequence"/>
</dbReference>
<gene>
    <name evidence="13" type="ORF">BDN70DRAFT_861858</name>
</gene>
<evidence type="ECO:0000256" key="1">
    <source>
        <dbReference type="ARBA" id="ARBA00001798"/>
    </source>
</evidence>
<dbReference type="PROSITE" id="PS51873">
    <property type="entry name" value="TRIAD"/>
    <property type="match status" value="1"/>
</dbReference>
<evidence type="ECO:0000256" key="6">
    <source>
        <dbReference type="ARBA" id="ARBA00022771"/>
    </source>
</evidence>
<feature type="domain" description="RING-type" evidence="12">
    <location>
        <begin position="314"/>
        <end position="502"/>
    </location>
</feature>
<dbReference type="InterPro" id="IPR044066">
    <property type="entry name" value="TRIAD_supradom"/>
</dbReference>
<protein>
    <recommendedName>
        <fullName evidence="2">RBR-type E3 ubiquitin transferase</fullName>
        <ecNumber evidence="2">2.3.2.31</ecNumber>
    </recommendedName>
</protein>
<evidence type="ECO:0000313" key="14">
    <source>
        <dbReference type="Proteomes" id="UP000807469"/>
    </source>
</evidence>
<dbReference type="AlphaFoldDB" id="A0A9P6CRU1"/>
<accession>A0A9P6CRU1</accession>
<comment type="caution">
    <text evidence="13">The sequence shown here is derived from an EMBL/GenBank/DDBJ whole genome shotgun (WGS) entry which is preliminary data.</text>
</comment>
<evidence type="ECO:0000256" key="7">
    <source>
        <dbReference type="ARBA" id="ARBA00022786"/>
    </source>
</evidence>
<keyword evidence="7" id="KW-0833">Ubl conjugation pathway</keyword>
<feature type="compositionally biased region" description="Polar residues" evidence="10">
    <location>
        <begin position="133"/>
        <end position="143"/>
    </location>
</feature>
<dbReference type="PROSITE" id="PS00518">
    <property type="entry name" value="ZF_RING_1"/>
    <property type="match status" value="1"/>
</dbReference>
<dbReference type="GO" id="GO:0008270">
    <property type="term" value="F:zinc ion binding"/>
    <property type="evidence" value="ECO:0007669"/>
    <property type="project" value="UniProtKB-KW"/>
</dbReference>
<dbReference type="Pfam" id="PF01485">
    <property type="entry name" value="IBR"/>
    <property type="match status" value="2"/>
</dbReference>
<dbReference type="PANTHER" id="PTHR11685">
    <property type="entry name" value="RBR FAMILY RING FINGER AND IBR DOMAIN-CONTAINING"/>
    <property type="match status" value="1"/>
</dbReference>
<evidence type="ECO:0000256" key="8">
    <source>
        <dbReference type="ARBA" id="ARBA00022833"/>
    </source>
</evidence>
<sequence>MSLLYNPLSSPPPHVQDTNTSDDMDPETAALIAQITLEDRGYAEDHRYATSLAFALITDAAYLESIIVAEEAAAHDRLAAEMLARGEDLPPPSLAQMRMENPSFEVEPDLSVAAVAVVKALKQQQEPPAMTAELNSLSDTPSQDTKKLLPDVAEEPLVPSKMTGKSPSRDDISESPRPLNFYAAYLEATIIAEEAAAHDRLAAEILARGEDLPPQTGAQKRMGNPDFIMHLEPPSNPLVVVPTDQLAEKKPPMDGAFVFRSICIPNVLNVDSSTSLEAYLDYDQNASILANAQKSKSEFDHLSRTSGPSIDRSKWVQCTICYDSLVYSKAFQTPCDHNYCKTCIINLVERSTLDETLFPPRCCKIPIPITDVDPYISPALRETLQRKHSEFSILAKDRVYCAYATCSTFLGSSEGKTDAGIACPICRRSTCLRCKQASHLDEDCVPSEATVQLRALAQAQRWQNCPGCGFVVELIEGCYHMTCRCGTQFCYQCSALWKTCIC</sequence>
<dbReference type="GO" id="GO:0016567">
    <property type="term" value="P:protein ubiquitination"/>
    <property type="evidence" value="ECO:0007669"/>
    <property type="project" value="InterPro"/>
</dbReference>
<keyword evidence="8" id="KW-0862">Zinc</keyword>
<keyword evidence="5" id="KW-0677">Repeat</keyword>
<dbReference type="EC" id="2.3.2.31" evidence="2"/>
<keyword evidence="4" id="KW-0479">Metal-binding</keyword>
<keyword evidence="3" id="KW-0808">Transferase</keyword>
<dbReference type="InterPro" id="IPR017907">
    <property type="entry name" value="Znf_RING_CS"/>
</dbReference>
<proteinExistence type="predicted"/>
<keyword evidence="6 9" id="KW-0863">Zinc-finger</keyword>
<dbReference type="SUPFAM" id="SSF57850">
    <property type="entry name" value="RING/U-box"/>
    <property type="match status" value="2"/>
</dbReference>
<feature type="region of interest" description="Disordered" evidence="10">
    <location>
        <begin position="1"/>
        <end position="24"/>
    </location>
</feature>
<evidence type="ECO:0000256" key="3">
    <source>
        <dbReference type="ARBA" id="ARBA00022679"/>
    </source>
</evidence>
<dbReference type="Gene3D" id="3.30.40.10">
    <property type="entry name" value="Zinc/RING finger domain, C3HC4 (zinc finger)"/>
    <property type="match status" value="1"/>
</dbReference>
<dbReference type="OrthoDB" id="9977870at2759"/>
<dbReference type="PROSITE" id="PS50089">
    <property type="entry name" value="ZF_RING_2"/>
    <property type="match status" value="1"/>
</dbReference>
<evidence type="ECO:0000256" key="2">
    <source>
        <dbReference type="ARBA" id="ARBA00012251"/>
    </source>
</evidence>
<dbReference type="SMART" id="SM00184">
    <property type="entry name" value="RING"/>
    <property type="match status" value="1"/>
</dbReference>
<evidence type="ECO:0000313" key="13">
    <source>
        <dbReference type="EMBL" id="KAF9477426.1"/>
    </source>
</evidence>
<dbReference type="SMART" id="SM00647">
    <property type="entry name" value="IBR"/>
    <property type="match status" value="2"/>
</dbReference>
<keyword evidence="14" id="KW-1185">Reference proteome</keyword>
<evidence type="ECO:0000256" key="5">
    <source>
        <dbReference type="ARBA" id="ARBA00022737"/>
    </source>
</evidence>
<dbReference type="Gene3D" id="1.20.120.1750">
    <property type="match status" value="1"/>
</dbReference>
<dbReference type="CDD" id="cd22584">
    <property type="entry name" value="Rcat_RBR_unk"/>
    <property type="match status" value="1"/>
</dbReference>
<dbReference type="GO" id="GO:0061630">
    <property type="term" value="F:ubiquitin protein ligase activity"/>
    <property type="evidence" value="ECO:0007669"/>
    <property type="project" value="UniProtKB-EC"/>
</dbReference>
<organism evidence="13 14">
    <name type="scientific">Pholiota conissans</name>
    <dbReference type="NCBI Taxonomy" id="109636"/>
    <lineage>
        <taxon>Eukaryota</taxon>
        <taxon>Fungi</taxon>
        <taxon>Dikarya</taxon>
        <taxon>Basidiomycota</taxon>
        <taxon>Agaricomycotina</taxon>
        <taxon>Agaricomycetes</taxon>
        <taxon>Agaricomycetidae</taxon>
        <taxon>Agaricales</taxon>
        <taxon>Agaricineae</taxon>
        <taxon>Strophariaceae</taxon>
        <taxon>Pholiota</taxon>
    </lineage>
</organism>
<evidence type="ECO:0000256" key="4">
    <source>
        <dbReference type="ARBA" id="ARBA00022723"/>
    </source>
</evidence>
<evidence type="ECO:0000256" key="10">
    <source>
        <dbReference type="SAM" id="MobiDB-lite"/>
    </source>
</evidence>
<dbReference type="InterPro" id="IPR001841">
    <property type="entry name" value="Znf_RING"/>
</dbReference>
<dbReference type="InterPro" id="IPR002867">
    <property type="entry name" value="IBR_dom"/>
</dbReference>
<feature type="domain" description="RING-type" evidence="11">
    <location>
        <begin position="318"/>
        <end position="362"/>
    </location>
</feature>
<reference evidence="13" key="1">
    <citation type="submission" date="2020-11" db="EMBL/GenBank/DDBJ databases">
        <authorList>
            <consortium name="DOE Joint Genome Institute"/>
            <person name="Ahrendt S."/>
            <person name="Riley R."/>
            <person name="Andreopoulos W."/>
            <person name="Labutti K."/>
            <person name="Pangilinan J."/>
            <person name="Ruiz-Duenas F.J."/>
            <person name="Barrasa J.M."/>
            <person name="Sanchez-Garcia M."/>
            <person name="Camarero S."/>
            <person name="Miyauchi S."/>
            <person name="Serrano A."/>
            <person name="Linde D."/>
            <person name="Babiker R."/>
            <person name="Drula E."/>
            <person name="Ayuso-Fernandez I."/>
            <person name="Pacheco R."/>
            <person name="Padilla G."/>
            <person name="Ferreira P."/>
            <person name="Barriuso J."/>
            <person name="Kellner H."/>
            <person name="Castanera R."/>
            <person name="Alfaro M."/>
            <person name="Ramirez L."/>
            <person name="Pisabarro A.G."/>
            <person name="Kuo A."/>
            <person name="Tritt A."/>
            <person name="Lipzen A."/>
            <person name="He G."/>
            <person name="Yan M."/>
            <person name="Ng V."/>
            <person name="Cullen D."/>
            <person name="Martin F."/>
            <person name="Rosso M.-N."/>
            <person name="Henrissat B."/>
            <person name="Hibbett D."/>
            <person name="Martinez A.T."/>
            <person name="Grigoriev I.V."/>
        </authorList>
    </citation>
    <scope>NUCLEOTIDE SEQUENCE</scope>
    <source>
        <strain evidence="13">CIRM-BRFM 674</strain>
    </source>
</reference>
<evidence type="ECO:0000256" key="9">
    <source>
        <dbReference type="PROSITE-ProRule" id="PRU00175"/>
    </source>
</evidence>
<dbReference type="CDD" id="cd20335">
    <property type="entry name" value="BRcat_RBR"/>
    <property type="match status" value="1"/>
</dbReference>
<dbReference type="InterPro" id="IPR013083">
    <property type="entry name" value="Znf_RING/FYVE/PHD"/>
</dbReference>
<evidence type="ECO:0000259" key="11">
    <source>
        <dbReference type="PROSITE" id="PS50089"/>
    </source>
</evidence>
<name>A0A9P6CRU1_9AGAR</name>